<dbReference type="PATRIC" id="fig|1360.114.peg.864"/>
<feature type="domain" description="Barstar (barnase inhibitor)" evidence="1">
    <location>
        <begin position="38"/>
        <end position="134"/>
    </location>
</feature>
<sequence length="157" mass="18490">MTIKFNAVNTVTQEELENECEKPYIEYMKEMDGTFIGYADGSNVVSDSTFYKEILEALGGRFSDEEYSSYNINWFEEMLTDLPWFEDNSNNKGYKNYVLVVSNYDKILIESPEKKYIKYYKNCLENAVNWWTNDIITYMVGGPNCRKNFTILLIENK</sequence>
<protein>
    <recommendedName>
        <fullName evidence="1">Barstar (barnase inhibitor) domain-containing protein</fullName>
    </recommendedName>
</protein>
<name>A0A0V8E504_LACLL</name>
<dbReference type="Proteomes" id="UP000053719">
    <property type="component" value="Unassembled WGS sequence"/>
</dbReference>
<gene>
    <name evidence="2" type="ORF">M20_1342</name>
</gene>
<comment type="caution">
    <text evidence="2">The sequence shown here is derived from an EMBL/GenBank/DDBJ whole genome shotgun (WGS) entry which is preliminary data.</text>
</comment>
<evidence type="ECO:0000313" key="3">
    <source>
        <dbReference type="Proteomes" id="UP000053719"/>
    </source>
</evidence>
<dbReference type="InterPro" id="IPR000468">
    <property type="entry name" value="Barstar"/>
</dbReference>
<dbReference type="Pfam" id="PF01337">
    <property type="entry name" value="Barstar"/>
    <property type="match status" value="1"/>
</dbReference>
<dbReference type="AlphaFoldDB" id="A0A0V8E504"/>
<reference evidence="3" key="1">
    <citation type="submission" date="2015-10" db="EMBL/GenBank/DDBJ databases">
        <title>Draft Genome Sequences of 11 Lactococcus lactis subspecies cremoris strains.</title>
        <authorList>
            <person name="Wels M."/>
            <person name="Backus L."/>
            <person name="Boekhorst J."/>
            <person name="Dijkstra A."/>
            <person name="Beerthuizen M."/>
            <person name="Kelly W."/>
            <person name="Siezen R."/>
            <person name="Bachmann H."/>
            <person name="Van Hijum S."/>
        </authorList>
    </citation>
    <scope>NUCLEOTIDE SEQUENCE [LARGE SCALE GENOMIC DNA]</scope>
    <source>
        <strain evidence="3">M20</strain>
    </source>
</reference>
<dbReference type="EMBL" id="LKLU01000081">
    <property type="protein sequence ID" value="KSU20712.1"/>
    <property type="molecule type" value="Genomic_DNA"/>
</dbReference>
<organism evidence="2 3">
    <name type="scientific">Lactococcus lactis subsp. lactis</name>
    <name type="common">Streptococcus lactis</name>
    <dbReference type="NCBI Taxonomy" id="1360"/>
    <lineage>
        <taxon>Bacteria</taxon>
        <taxon>Bacillati</taxon>
        <taxon>Bacillota</taxon>
        <taxon>Bacilli</taxon>
        <taxon>Lactobacillales</taxon>
        <taxon>Streptococcaceae</taxon>
        <taxon>Lactococcus</taxon>
    </lineage>
</organism>
<evidence type="ECO:0000313" key="2">
    <source>
        <dbReference type="EMBL" id="KSU20712.1"/>
    </source>
</evidence>
<proteinExistence type="predicted"/>
<accession>A0A0V8E504</accession>
<evidence type="ECO:0000259" key="1">
    <source>
        <dbReference type="Pfam" id="PF01337"/>
    </source>
</evidence>
<dbReference type="RefSeq" id="WP_152994439.1">
    <property type="nucleotide sequence ID" value="NZ_LKLU01000081.1"/>
</dbReference>